<dbReference type="PANTHER" id="PTHR48016">
    <property type="entry name" value="MAP KINASE KINASE KINASE SSK2-RELATED-RELATED"/>
    <property type="match status" value="1"/>
</dbReference>
<evidence type="ECO:0000256" key="4">
    <source>
        <dbReference type="ARBA" id="ARBA00022777"/>
    </source>
</evidence>
<dbReference type="Gene3D" id="1.10.510.10">
    <property type="entry name" value="Transferase(Phosphotransferase) domain 1"/>
    <property type="match status" value="1"/>
</dbReference>
<evidence type="ECO:0000256" key="5">
    <source>
        <dbReference type="ARBA" id="ARBA00022840"/>
    </source>
</evidence>
<name>A0AAN6MJ72_9PEZI</name>
<dbReference type="InterPro" id="IPR011009">
    <property type="entry name" value="Kinase-like_dom_sf"/>
</dbReference>
<comment type="catalytic activity">
    <reaction evidence="7">
        <text>L-seryl-[protein] + ATP = O-phospho-L-seryl-[protein] + ADP + H(+)</text>
        <dbReference type="Rhea" id="RHEA:17989"/>
        <dbReference type="Rhea" id="RHEA-COMP:9863"/>
        <dbReference type="Rhea" id="RHEA-COMP:11604"/>
        <dbReference type="ChEBI" id="CHEBI:15378"/>
        <dbReference type="ChEBI" id="CHEBI:29999"/>
        <dbReference type="ChEBI" id="CHEBI:30616"/>
        <dbReference type="ChEBI" id="CHEBI:83421"/>
        <dbReference type="ChEBI" id="CHEBI:456216"/>
        <dbReference type="EC" id="2.7.11.24"/>
    </reaction>
    <physiologicalReaction direction="left-to-right" evidence="7">
        <dbReference type="Rhea" id="RHEA:17990"/>
    </physiologicalReaction>
</comment>
<dbReference type="Proteomes" id="UP001303889">
    <property type="component" value="Unassembled WGS sequence"/>
</dbReference>
<keyword evidence="3" id="KW-0547">Nucleotide-binding</keyword>
<gene>
    <name evidence="9" type="ORF">C8A05DRAFT_16615</name>
</gene>
<dbReference type="SMART" id="SM00220">
    <property type="entry name" value="S_TKc"/>
    <property type="match status" value="1"/>
</dbReference>
<dbReference type="InterPro" id="IPR050538">
    <property type="entry name" value="MAP_kinase_kinase_kinase"/>
</dbReference>
<reference evidence="9" key="1">
    <citation type="journal article" date="2023" name="Mol. Phylogenet. Evol.">
        <title>Genome-scale phylogeny and comparative genomics of the fungal order Sordariales.</title>
        <authorList>
            <person name="Hensen N."/>
            <person name="Bonometti L."/>
            <person name="Westerberg I."/>
            <person name="Brannstrom I.O."/>
            <person name="Guillou S."/>
            <person name="Cros-Aarteil S."/>
            <person name="Calhoun S."/>
            <person name="Haridas S."/>
            <person name="Kuo A."/>
            <person name="Mondo S."/>
            <person name="Pangilinan J."/>
            <person name="Riley R."/>
            <person name="LaButti K."/>
            <person name="Andreopoulos B."/>
            <person name="Lipzen A."/>
            <person name="Chen C."/>
            <person name="Yan M."/>
            <person name="Daum C."/>
            <person name="Ng V."/>
            <person name="Clum A."/>
            <person name="Steindorff A."/>
            <person name="Ohm R.A."/>
            <person name="Martin F."/>
            <person name="Silar P."/>
            <person name="Natvig D.O."/>
            <person name="Lalanne C."/>
            <person name="Gautier V."/>
            <person name="Ament-Velasquez S.L."/>
            <person name="Kruys A."/>
            <person name="Hutchinson M.I."/>
            <person name="Powell A.J."/>
            <person name="Barry K."/>
            <person name="Miller A.N."/>
            <person name="Grigoriev I.V."/>
            <person name="Debuchy R."/>
            <person name="Gladieux P."/>
            <person name="Hiltunen Thoren M."/>
            <person name="Johannesson H."/>
        </authorList>
    </citation>
    <scope>NUCLEOTIDE SEQUENCE</scope>
    <source>
        <strain evidence="9">CBS 103.79</strain>
    </source>
</reference>
<evidence type="ECO:0000256" key="2">
    <source>
        <dbReference type="ARBA" id="ARBA00022679"/>
    </source>
</evidence>
<evidence type="ECO:0000256" key="3">
    <source>
        <dbReference type="ARBA" id="ARBA00022741"/>
    </source>
</evidence>
<dbReference type="SUPFAM" id="SSF56112">
    <property type="entry name" value="Protein kinase-like (PK-like)"/>
    <property type="match status" value="1"/>
</dbReference>
<keyword evidence="10" id="KW-1185">Reference proteome</keyword>
<dbReference type="PROSITE" id="PS00108">
    <property type="entry name" value="PROTEIN_KINASE_ST"/>
    <property type="match status" value="1"/>
</dbReference>
<accession>A0AAN6MJ72</accession>
<dbReference type="EMBL" id="MU855603">
    <property type="protein sequence ID" value="KAK3901166.1"/>
    <property type="molecule type" value="Genomic_DNA"/>
</dbReference>
<feature type="domain" description="Protein kinase" evidence="8">
    <location>
        <begin position="44"/>
        <end position="313"/>
    </location>
</feature>
<organism evidence="9 10">
    <name type="scientific">Staphylotrichum tortipilum</name>
    <dbReference type="NCBI Taxonomy" id="2831512"/>
    <lineage>
        <taxon>Eukaryota</taxon>
        <taxon>Fungi</taxon>
        <taxon>Dikarya</taxon>
        <taxon>Ascomycota</taxon>
        <taxon>Pezizomycotina</taxon>
        <taxon>Sordariomycetes</taxon>
        <taxon>Sordariomycetidae</taxon>
        <taxon>Sordariales</taxon>
        <taxon>Chaetomiaceae</taxon>
        <taxon>Staphylotrichum</taxon>
    </lineage>
</organism>
<sequence length="347" mass="40100">MTVTPDLVRDNKLETSFDDKFTIHHYDDSDGEEHRRSNQRSEYWEESEQLARGGFGEVFLQRCVKGKHTHEFRAVKKIAWSRARQFNYMSELEIIAKFSHKKYSRCFVKLLGWYDTDDHLFIAMEYFPLGDLQQYIRKTGPMGEEDVCVIIYQVLEGLHYMHREGFVHRDVKPANVLVSSQPPQGEWWVKLSDFGISKRIEGFTEILSTVKGTPQYMAPELVTHEPGSAIQVDYRAADIWSLGEMVHRMLTATATFSSFHALFQYALQPDSFQFHELSKHGASSNVKSFIRSLMNPTPKRRLTSDKALEHTWIKPYKPSGVNLAPSRTSTPAYAIFLFLFVSTPFPP</sequence>
<keyword evidence="2" id="KW-0808">Transferase</keyword>
<dbReference type="PANTHER" id="PTHR48016:SF56">
    <property type="entry name" value="MAPKK KINASE"/>
    <property type="match status" value="1"/>
</dbReference>
<evidence type="ECO:0000313" key="10">
    <source>
        <dbReference type="Proteomes" id="UP001303889"/>
    </source>
</evidence>
<proteinExistence type="predicted"/>
<dbReference type="InterPro" id="IPR000719">
    <property type="entry name" value="Prot_kinase_dom"/>
</dbReference>
<dbReference type="GO" id="GO:0004707">
    <property type="term" value="F:MAP kinase activity"/>
    <property type="evidence" value="ECO:0007669"/>
    <property type="project" value="UniProtKB-EC"/>
</dbReference>
<reference evidence="9" key="2">
    <citation type="submission" date="2023-05" db="EMBL/GenBank/DDBJ databases">
        <authorList>
            <consortium name="Lawrence Berkeley National Laboratory"/>
            <person name="Steindorff A."/>
            <person name="Hensen N."/>
            <person name="Bonometti L."/>
            <person name="Westerberg I."/>
            <person name="Brannstrom I.O."/>
            <person name="Guillou S."/>
            <person name="Cros-Aarteil S."/>
            <person name="Calhoun S."/>
            <person name="Haridas S."/>
            <person name="Kuo A."/>
            <person name="Mondo S."/>
            <person name="Pangilinan J."/>
            <person name="Riley R."/>
            <person name="Labutti K."/>
            <person name="Andreopoulos B."/>
            <person name="Lipzen A."/>
            <person name="Chen C."/>
            <person name="Yanf M."/>
            <person name="Daum C."/>
            <person name="Ng V."/>
            <person name="Clum A."/>
            <person name="Ohm R."/>
            <person name="Martin F."/>
            <person name="Silar P."/>
            <person name="Natvig D."/>
            <person name="Lalanne C."/>
            <person name="Gautier V."/>
            <person name="Ament-Velasquez S.L."/>
            <person name="Kruys A."/>
            <person name="Hutchinson M.I."/>
            <person name="Powell A.J."/>
            <person name="Barry K."/>
            <person name="Miller A.N."/>
            <person name="Grigoriev I.V."/>
            <person name="Debuchy R."/>
            <person name="Gladieux P."/>
            <person name="Thoren M.H."/>
            <person name="Johannesson H."/>
        </authorList>
    </citation>
    <scope>NUCLEOTIDE SEQUENCE</scope>
    <source>
        <strain evidence="9">CBS 103.79</strain>
    </source>
</reference>
<dbReference type="GO" id="GO:0005524">
    <property type="term" value="F:ATP binding"/>
    <property type="evidence" value="ECO:0007669"/>
    <property type="project" value="UniProtKB-KW"/>
</dbReference>
<dbReference type="EC" id="2.7.11.24" evidence="1"/>
<dbReference type="AlphaFoldDB" id="A0AAN6MJ72"/>
<evidence type="ECO:0000256" key="6">
    <source>
        <dbReference type="ARBA" id="ARBA00047919"/>
    </source>
</evidence>
<dbReference type="InterPro" id="IPR008271">
    <property type="entry name" value="Ser/Thr_kinase_AS"/>
</dbReference>
<protein>
    <recommendedName>
        <fullName evidence="1">mitogen-activated protein kinase</fullName>
        <ecNumber evidence="1">2.7.11.24</ecNumber>
    </recommendedName>
</protein>
<dbReference type="PROSITE" id="PS50011">
    <property type="entry name" value="PROTEIN_KINASE_DOM"/>
    <property type="match status" value="1"/>
</dbReference>
<comment type="caution">
    <text evidence="9">The sequence shown here is derived from an EMBL/GenBank/DDBJ whole genome shotgun (WGS) entry which is preliminary data.</text>
</comment>
<evidence type="ECO:0000259" key="8">
    <source>
        <dbReference type="PROSITE" id="PS50011"/>
    </source>
</evidence>
<keyword evidence="4 9" id="KW-0418">Kinase</keyword>
<keyword evidence="5" id="KW-0067">ATP-binding</keyword>
<evidence type="ECO:0000256" key="1">
    <source>
        <dbReference type="ARBA" id="ARBA00012411"/>
    </source>
</evidence>
<dbReference type="Pfam" id="PF00069">
    <property type="entry name" value="Pkinase"/>
    <property type="match status" value="1"/>
</dbReference>
<comment type="catalytic activity">
    <reaction evidence="6">
        <text>L-threonyl-[protein] + ATP = O-phospho-L-threonyl-[protein] + ADP + H(+)</text>
        <dbReference type="Rhea" id="RHEA:46608"/>
        <dbReference type="Rhea" id="RHEA-COMP:11060"/>
        <dbReference type="Rhea" id="RHEA-COMP:11605"/>
        <dbReference type="ChEBI" id="CHEBI:15378"/>
        <dbReference type="ChEBI" id="CHEBI:30013"/>
        <dbReference type="ChEBI" id="CHEBI:30616"/>
        <dbReference type="ChEBI" id="CHEBI:61977"/>
        <dbReference type="ChEBI" id="CHEBI:456216"/>
        <dbReference type="EC" id="2.7.11.24"/>
    </reaction>
    <physiologicalReaction direction="left-to-right" evidence="6">
        <dbReference type="Rhea" id="RHEA:46609"/>
    </physiologicalReaction>
</comment>
<evidence type="ECO:0000313" key="9">
    <source>
        <dbReference type="EMBL" id="KAK3901166.1"/>
    </source>
</evidence>
<evidence type="ECO:0000256" key="7">
    <source>
        <dbReference type="ARBA" id="ARBA00048130"/>
    </source>
</evidence>